<dbReference type="Proteomes" id="UP000332933">
    <property type="component" value="Unassembled WGS sequence"/>
</dbReference>
<evidence type="ECO:0000313" key="3">
    <source>
        <dbReference type="EMBL" id="VFT97187.1"/>
    </source>
</evidence>
<dbReference type="AlphaFoldDB" id="A0A485LFQ6"/>
<feature type="region of interest" description="Disordered" evidence="1">
    <location>
        <begin position="53"/>
        <end position="96"/>
    </location>
</feature>
<accession>A0A485LFQ6</accession>
<reference evidence="3 4" key="1">
    <citation type="submission" date="2019-03" db="EMBL/GenBank/DDBJ databases">
        <authorList>
            <person name="Gaulin E."/>
            <person name="Dumas B."/>
        </authorList>
    </citation>
    <scope>NUCLEOTIDE SEQUENCE [LARGE SCALE GENOMIC DNA]</scope>
    <source>
        <strain evidence="3">CBS 568.67</strain>
    </source>
</reference>
<dbReference type="EMBL" id="VJMH01006848">
    <property type="protein sequence ID" value="KAF0687799.1"/>
    <property type="molecule type" value="Genomic_DNA"/>
</dbReference>
<keyword evidence="4" id="KW-1185">Reference proteome</keyword>
<protein>
    <submittedName>
        <fullName evidence="3">Aste57867_20502 protein</fullName>
    </submittedName>
</protein>
<evidence type="ECO:0000313" key="2">
    <source>
        <dbReference type="EMBL" id="KAF0687799.1"/>
    </source>
</evidence>
<name>A0A485LFQ6_9STRA</name>
<sequence length="412" mass="47689">MKHDLHDNMISTDKDYCPHVSVKQRSLEAKRLYERQRKRRYRAEQRLLRERLEAQLQGSTPHAKASSASSSQGENNSMEAVRQYERERKRRYRTEQRGQREILEAEVARLQNQLNHCVVASNEKSFRKRASHMDEARRVSTAQNTALREQVQRQYELLTTLHNWVSAPTPSVFQAGSPWLHVSLLANPEARQHGYRWLTDRVFHSTPSAFEFNGNVDDAARVTVHADAQLEIIGMENNYQTTFLANYEQVADCLWDASLQRVAADFAVQTVLVDGGIQYNRMFDRTLGTSFCALTRRYDQPHRSVVVSVLLRDDDCFPLQENEVRSYGFGWTILDKITDDVTLYRSRSMQYAPVTTHGVISFEQNAAMFGVDTTLPRAMALGRIEHNALCTFLARRQFMDRDLNDRLQQLQL</sequence>
<gene>
    <name evidence="3" type="primary">Aste57867_20502</name>
    <name evidence="2" type="ORF">As57867_020436</name>
    <name evidence="3" type="ORF">ASTE57867_20502</name>
</gene>
<proteinExistence type="predicted"/>
<reference evidence="2" key="2">
    <citation type="submission" date="2019-06" db="EMBL/GenBank/DDBJ databases">
        <title>Genomics analysis of Aphanomyces spp. identifies a new class of oomycete effector associated with host adaptation.</title>
        <authorList>
            <person name="Gaulin E."/>
        </authorList>
    </citation>
    <scope>NUCLEOTIDE SEQUENCE</scope>
    <source>
        <strain evidence="2">CBS 578.67</strain>
    </source>
</reference>
<feature type="compositionally biased region" description="Basic and acidic residues" evidence="1">
    <location>
        <begin position="82"/>
        <end position="96"/>
    </location>
</feature>
<evidence type="ECO:0000256" key="1">
    <source>
        <dbReference type="SAM" id="MobiDB-lite"/>
    </source>
</evidence>
<dbReference type="EMBL" id="CAADRA010006873">
    <property type="protein sequence ID" value="VFT97187.1"/>
    <property type="molecule type" value="Genomic_DNA"/>
</dbReference>
<evidence type="ECO:0000313" key="4">
    <source>
        <dbReference type="Proteomes" id="UP000332933"/>
    </source>
</evidence>
<organism evidence="3 4">
    <name type="scientific">Aphanomyces stellatus</name>
    <dbReference type="NCBI Taxonomy" id="120398"/>
    <lineage>
        <taxon>Eukaryota</taxon>
        <taxon>Sar</taxon>
        <taxon>Stramenopiles</taxon>
        <taxon>Oomycota</taxon>
        <taxon>Saprolegniomycetes</taxon>
        <taxon>Saprolegniales</taxon>
        <taxon>Verrucalvaceae</taxon>
        <taxon>Aphanomyces</taxon>
    </lineage>
</organism>